<feature type="region of interest" description="Disordered" evidence="1">
    <location>
        <begin position="1"/>
        <end position="25"/>
    </location>
</feature>
<dbReference type="Gene3D" id="4.10.1050.10">
    <property type="entry name" value="At2g23090-like"/>
    <property type="match status" value="1"/>
</dbReference>
<dbReference type="Pfam" id="PF12907">
    <property type="entry name" value="zf-met2"/>
    <property type="match status" value="1"/>
</dbReference>
<evidence type="ECO:0000313" key="5">
    <source>
        <dbReference type="Proteomes" id="UP000800041"/>
    </source>
</evidence>
<dbReference type="AlphaFoldDB" id="A0A6G1HGR5"/>
<proteinExistence type="predicted"/>
<dbReference type="OrthoDB" id="370932at2759"/>
<dbReference type="Proteomes" id="UP000800041">
    <property type="component" value="Unassembled WGS sequence"/>
</dbReference>
<evidence type="ECO:0000259" key="2">
    <source>
        <dbReference type="Pfam" id="PF04419"/>
    </source>
</evidence>
<evidence type="ECO:0000313" key="4">
    <source>
        <dbReference type="EMBL" id="KAF1992257.1"/>
    </source>
</evidence>
<dbReference type="InterPro" id="IPR026939">
    <property type="entry name" value="ZNF706/At2g23090_sf"/>
</dbReference>
<dbReference type="Pfam" id="PF04419">
    <property type="entry name" value="SERF-like_N"/>
    <property type="match status" value="1"/>
</dbReference>
<name>A0A6G1HGR5_9PEZI</name>
<reference evidence="4" key="1">
    <citation type="journal article" date="2020" name="Stud. Mycol.">
        <title>101 Dothideomycetes genomes: a test case for predicting lifestyles and emergence of pathogens.</title>
        <authorList>
            <person name="Haridas S."/>
            <person name="Albert R."/>
            <person name="Binder M."/>
            <person name="Bloem J."/>
            <person name="Labutti K."/>
            <person name="Salamov A."/>
            <person name="Andreopoulos B."/>
            <person name="Baker S."/>
            <person name="Barry K."/>
            <person name="Bills G."/>
            <person name="Bluhm B."/>
            <person name="Cannon C."/>
            <person name="Castanera R."/>
            <person name="Culley D."/>
            <person name="Daum C."/>
            <person name="Ezra D."/>
            <person name="Gonzalez J."/>
            <person name="Henrissat B."/>
            <person name="Kuo A."/>
            <person name="Liang C."/>
            <person name="Lipzen A."/>
            <person name="Lutzoni F."/>
            <person name="Magnuson J."/>
            <person name="Mondo S."/>
            <person name="Nolan M."/>
            <person name="Ohm R."/>
            <person name="Pangilinan J."/>
            <person name="Park H.-J."/>
            <person name="Ramirez L."/>
            <person name="Alfaro M."/>
            <person name="Sun H."/>
            <person name="Tritt A."/>
            <person name="Yoshinaga Y."/>
            <person name="Zwiers L.-H."/>
            <person name="Turgeon B."/>
            <person name="Goodwin S."/>
            <person name="Spatafora J."/>
            <person name="Crous P."/>
            <person name="Grigoriev I."/>
        </authorList>
    </citation>
    <scope>NUCLEOTIDE SEQUENCE</scope>
    <source>
        <strain evidence="4">CBS 113979</strain>
    </source>
</reference>
<dbReference type="PANTHER" id="PTHR33788:SF1">
    <property type="entry name" value="ZINC-BINDING PROTEIN"/>
    <property type="match status" value="1"/>
</dbReference>
<dbReference type="InterPro" id="IPR039438">
    <property type="entry name" value="At2g23090-like_Znf"/>
</dbReference>
<evidence type="ECO:0000259" key="3">
    <source>
        <dbReference type="Pfam" id="PF12907"/>
    </source>
</evidence>
<dbReference type="InterPro" id="IPR007513">
    <property type="entry name" value="SERF-like_N"/>
</dbReference>
<protein>
    <submittedName>
        <fullName evidence="4">DUF1909-domain-containing protein</fullName>
    </submittedName>
</protein>
<feature type="domain" description="At2g23090-like zinc-binding" evidence="3">
    <location>
        <begin position="36"/>
        <end position="70"/>
    </location>
</feature>
<dbReference type="PANTHER" id="PTHR33788">
    <property type="entry name" value="OS07G0114300 PROTEIN"/>
    <property type="match status" value="1"/>
</dbReference>
<dbReference type="InterPro" id="IPR039713">
    <property type="entry name" value="At2g23090-like"/>
</dbReference>
<evidence type="ECO:0000256" key="1">
    <source>
        <dbReference type="SAM" id="MobiDB-lite"/>
    </source>
</evidence>
<feature type="compositionally biased region" description="Basic and acidic residues" evidence="1">
    <location>
        <begin position="9"/>
        <end position="24"/>
    </location>
</feature>
<organism evidence="4 5">
    <name type="scientific">Aulographum hederae CBS 113979</name>
    <dbReference type="NCBI Taxonomy" id="1176131"/>
    <lineage>
        <taxon>Eukaryota</taxon>
        <taxon>Fungi</taxon>
        <taxon>Dikarya</taxon>
        <taxon>Ascomycota</taxon>
        <taxon>Pezizomycotina</taxon>
        <taxon>Dothideomycetes</taxon>
        <taxon>Pleosporomycetidae</taxon>
        <taxon>Aulographales</taxon>
        <taxon>Aulographaceae</taxon>
    </lineage>
</organism>
<sequence>MGNGAKAATRRDRALKGAGKEAKSQLKTNAAAKSVKCKTCFQDFQCTVKREALDQHAQNKHNKKYEDCFDE</sequence>
<gene>
    <name evidence="4" type="ORF">K402DRAFT_320599</name>
</gene>
<feature type="domain" description="Small EDRK-rich factor-like N-terminal" evidence="2">
    <location>
        <begin position="1"/>
        <end position="33"/>
    </location>
</feature>
<dbReference type="EMBL" id="ML977137">
    <property type="protein sequence ID" value="KAF1992257.1"/>
    <property type="molecule type" value="Genomic_DNA"/>
</dbReference>
<accession>A0A6G1HGR5</accession>
<keyword evidence="5" id="KW-1185">Reference proteome</keyword>
<dbReference type="SUPFAM" id="SSF118359">
    <property type="entry name" value="Expressed protein At2g23090/F21P24.15"/>
    <property type="match status" value="1"/>
</dbReference>